<dbReference type="EMBL" id="BARS01036309">
    <property type="protein sequence ID" value="GAG14602.1"/>
    <property type="molecule type" value="Genomic_DNA"/>
</dbReference>
<dbReference type="CDD" id="cd03363">
    <property type="entry name" value="TOPRIM_TopoIA_TopoI"/>
    <property type="match status" value="1"/>
</dbReference>
<dbReference type="GO" id="GO:0006265">
    <property type="term" value="P:DNA topological change"/>
    <property type="evidence" value="ECO:0007669"/>
    <property type="project" value="InterPro"/>
</dbReference>
<dbReference type="SMART" id="SM00436">
    <property type="entry name" value="TOP1Bc"/>
    <property type="match status" value="1"/>
</dbReference>
<evidence type="ECO:0000313" key="3">
    <source>
        <dbReference type="EMBL" id="GAG14602.1"/>
    </source>
</evidence>
<dbReference type="SMART" id="SM00493">
    <property type="entry name" value="TOPRIM"/>
    <property type="match status" value="1"/>
</dbReference>
<dbReference type="GO" id="GO:0003677">
    <property type="term" value="F:DNA binding"/>
    <property type="evidence" value="ECO:0007669"/>
    <property type="project" value="InterPro"/>
</dbReference>
<accession>X0VTZ9</accession>
<protein>
    <submittedName>
        <fullName evidence="3">Uncharacterized protein</fullName>
    </submittedName>
</protein>
<dbReference type="PROSITE" id="PS52039">
    <property type="entry name" value="TOPO_IA_2"/>
    <property type="match status" value="1"/>
</dbReference>
<dbReference type="Pfam" id="PF01751">
    <property type="entry name" value="Toprim"/>
    <property type="match status" value="1"/>
</dbReference>
<dbReference type="SUPFAM" id="SSF56712">
    <property type="entry name" value="Prokaryotic type I DNA topoisomerase"/>
    <property type="match status" value="1"/>
</dbReference>
<name>X0VTZ9_9ZZZZ</name>
<dbReference type="Gene3D" id="3.40.50.140">
    <property type="match status" value="1"/>
</dbReference>
<dbReference type="PANTHER" id="PTHR42785">
    <property type="entry name" value="DNA TOPOISOMERASE, TYPE IA, CORE"/>
    <property type="match status" value="1"/>
</dbReference>
<dbReference type="InterPro" id="IPR000380">
    <property type="entry name" value="Topo_IA"/>
</dbReference>
<dbReference type="PANTHER" id="PTHR42785:SF1">
    <property type="entry name" value="DNA TOPOISOMERASE"/>
    <property type="match status" value="1"/>
</dbReference>
<feature type="domain" description="Topo IA-type catalytic" evidence="2">
    <location>
        <begin position="156"/>
        <end position="178"/>
    </location>
</feature>
<comment type="caution">
    <text evidence="3">The sequence shown here is derived from an EMBL/GenBank/DDBJ whole genome shotgun (WGS) entry which is preliminary data.</text>
</comment>
<dbReference type="InterPro" id="IPR006171">
    <property type="entry name" value="TOPRIM_dom"/>
</dbReference>
<dbReference type="AlphaFoldDB" id="X0VTZ9"/>
<dbReference type="InterPro" id="IPR013497">
    <property type="entry name" value="Topo_IA_cen"/>
</dbReference>
<reference evidence="3" key="1">
    <citation type="journal article" date="2014" name="Front. Microbiol.">
        <title>High frequency of phylogenetically diverse reductive dehalogenase-homologous genes in deep subseafloor sedimentary metagenomes.</title>
        <authorList>
            <person name="Kawai M."/>
            <person name="Futagami T."/>
            <person name="Toyoda A."/>
            <person name="Takaki Y."/>
            <person name="Nishi S."/>
            <person name="Hori S."/>
            <person name="Arai W."/>
            <person name="Tsubouchi T."/>
            <person name="Morono Y."/>
            <person name="Uchiyama I."/>
            <person name="Ito T."/>
            <person name="Fujiyama A."/>
            <person name="Inagaki F."/>
            <person name="Takami H."/>
        </authorList>
    </citation>
    <scope>NUCLEOTIDE SEQUENCE</scope>
    <source>
        <strain evidence="3">Expedition CK06-06</strain>
    </source>
</reference>
<feature type="non-terminal residue" evidence="3">
    <location>
        <position position="178"/>
    </location>
</feature>
<gene>
    <name evidence="3" type="ORF">S01H1_55831</name>
</gene>
<organism evidence="3">
    <name type="scientific">marine sediment metagenome</name>
    <dbReference type="NCBI Taxonomy" id="412755"/>
    <lineage>
        <taxon>unclassified sequences</taxon>
        <taxon>metagenomes</taxon>
        <taxon>ecological metagenomes</taxon>
    </lineage>
</organism>
<proteinExistence type="predicted"/>
<dbReference type="InterPro" id="IPR034149">
    <property type="entry name" value="TOPRIM_TopoI"/>
</dbReference>
<evidence type="ECO:0000259" key="1">
    <source>
        <dbReference type="PROSITE" id="PS50880"/>
    </source>
</evidence>
<evidence type="ECO:0000259" key="2">
    <source>
        <dbReference type="PROSITE" id="PS52039"/>
    </source>
</evidence>
<dbReference type="PROSITE" id="PS50880">
    <property type="entry name" value="TOPRIM"/>
    <property type="match status" value="1"/>
</dbReference>
<dbReference type="InterPro" id="IPR003601">
    <property type="entry name" value="Topo_IA_2"/>
</dbReference>
<feature type="domain" description="Toprim" evidence="1">
    <location>
        <begin position="22"/>
        <end position="142"/>
    </location>
</feature>
<dbReference type="InterPro" id="IPR023405">
    <property type="entry name" value="Topo_IA_core_domain"/>
</dbReference>
<sequence length="178" mass="19753">MAKKKTKIRSRRSYAIPDTTGKQLVIVESPAKVRTINKYLGSDYVVAASVGHVRDLPDKNPKGVKDPVPGVDLDNDFKPTYQIIKGKTTTIMELKQAAKKASGIWLATDLDREGEAIAWHLAEALGVKAKNANRVVFNAITKSEIEKAFHNPRTIDMDKVNAQQARRILDRIVGYQVS</sequence>
<dbReference type="GO" id="GO:0003917">
    <property type="term" value="F:DNA topoisomerase type I (single strand cut, ATP-independent) activity"/>
    <property type="evidence" value="ECO:0007669"/>
    <property type="project" value="InterPro"/>
</dbReference>